<organism evidence="1 2">
    <name type="scientific">Mycena chlorophos</name>
    <name type="common">Agaric fungus</name>
    <name type="synonym">Agaricus chlorophos</name>
    <dbReference type="NCBI Taxonomy" id="658473"/>
    <lineage>
        <taxon>Eukaryota</taxon>
        <taxon>Fungi</taxon>
        <taxon>Dikarya</taxon>
        <taxon>Basidiomycota</taxon>
        <taxon>Agaricomycotina</taxon>
        <taxon>Agaricomycetes</taxon>
        <taxon>Agaricomycetidae</taxon>
        <taxon>Agaricales</taxon>
        <taxon>Marasmiineae</taxon>
        <taxon>Mycenaceae</taxon>
        <taxon>Mycena</taxon>
    </lineage>
</organism>
<dbReference type="EMBL" id="DF845039">
    <property type="protein sequence ID" value="GAT48909.1"/>
    <property type="molecule type" value="Genomic_DNA"/>
</dbReference>
<feature type="non-terminal residue" evidence="1">
    <location>
        <position position="242"/>
    </location>
</feature>
<gene>
    <name evidence="1" type="ORF">MCHLO_06277</name>
</gene>
<name>A0ABQ0LEH4_MYCCL</name>
<feature type="non-terminal residue" evidence="1">
    <location>
        <position position="1"/>
    </location>
</feature>
<proteinExistence type="predicted"/>
<keyword evidence="2" id="KW-1185">Reference proteome</keyword>
<dbReference type="Proteomes" id="UP000815677">
    <property type="component" value="Unassembled WGS sequence"/>
</dbReference>
<reference evidence="1" key="1">
    <citation type="submission" date="2014-09" db="EMBL/GenBank/DDBJ databases">
        <title>Genome sequence of the luminous mushroom Mycena chlorophos for searching fungal bioluminescence genes.</title>
        <authorList>
            <person name="Tanaka Y."/>
            <person name="Kasuga D."/>
            <person name="Oba Y."/>
            <person name="Hase S."/>
            <person name="Sato K."/>
            <person name="Oba Y."/>
            <person name="Sakakibara Y."/>
        </authorList>
    </citation>
    <scope>NUCLEOTIDE SEQUENCE</scope>
</reference>
<evidence type="ECO:0000313" key="1">
    <source>
        <dbReference type="EMBL" id="GAT48909.1"/>
    </source>
</evidence>
<accession>A0ABQ0LEH4</accession>
<protein>
    <submittedName>
        <fullName evidence="1">Uncharacterized protein</fullName>
    </submittedName>
</protein>
<evidence type="ECO:0000313" key="2">
    <source>
        <dbReference type="Proteomes" id="UP000815677"/>
    </source>
</evidence>
<sequence>MREHLGRALSLTSSRGRKHASTWGYIYARATSTLSTKARKVLTEHIVPEKIQVDLEAHSRLQNAPQRLEIFTLAATSWHISKAGPLLSLRACIKTAPLRCSTFNLAPVSLPLRRAHVNPTRFGRWARRRGRGCVGIVCVTKPFEPSTIPTHAPTAYVPQTASPASDSLTASTSGFAVRVCPVLGLGADGGEVAGRRRRGGAAMPLGVATTRLGRTGAGRNGDGDGMAWNERGQVVDAALALF</sequence>